<gene>
    <name evidence="2" type="ORF">NJ959_07590</name>
</gene>
<feature type="coiled-coil region" evidence="1">
    <location>
        <begin position="95"/>
        <end position="126"/>
    </location>
</feature>
<dbReference type="InterPro" id="IPR035069">
    <property type="entry name" value="TTHA1013/TTHA0281-like"/>
</dbReference>
<dbReference type="AlphaFoldDB" id="A0AAE3GPG9"/>
<keyword evidence="3" id="KW-1185">Reference proteome</keyword>
<dbReference type="SUPFAM" id="SSF143100">
    <property type="entry name" value="TTHA1013/TTHA0281-like"/>
    <property type="match status" value="1"/>
</dbReference>
<keyword evidence="1" id="KW-0175">Coiled coil</keyword>
<dbReference type="Gene3D" id="3.30.160.250">
    <property type="match status" value="1"/>
</dbReference>
<evidence type="ECO:0000256" key="1">
    <source>
        <dbReference type="SAM" id="Coils"/>
    </source>
</evidence>
<evidence type="ECO:0000313" key="2">
    <source>
        <dbReference type="EMBL" id="MCP2728336.1"/>
    </source>
</evidence>
<dbReference type="Proteomes" id="UP001204953">
    <property type="component" value="Unassembled WGS sequence"/>
</dbReference>
<sequence>MMKSTLLTVSEENLPQVTYSVILKQEKEGVYQATVWGLADCQATGATKEAALKSINEILTARLDNTEVIVQKIPLLKLENPWMEWAGMYKDNPLFNDMIAEIESYRNELDAEMDEYYRKMDEEDKKE</sequence>
<protein>
    <submittedName>
        <fullName evidence="2">Type II toxin-antitoxin system HicB family antitoxin</fullName>
    </submittedName>
</protein>
<organism evidence="2 3">
    <name type="scientific">Limnofasciculus baicalensis BBK-W-15</name>
    <dbReference type="NCBI Taxonomy" id="2699891"/>
    <lineage>
        <taxon>Bacteria</taxon>
        <taxon>Bacillati</taxon>
        <taxon>Cyanobacteriota</taxon>
        <taxon>Cyanophyceae</taxon>
        <taxon>Coleofasciculales</taxon>
        <taxon>Coleofasciculaceae</taxon>
        <taxon>Limnofasciculus</taxon>
        <taxon>Limnofasciculus baicalensis</taxon>
    </lineage>
</organism>
<reference evidence="2" key="1">
    <citation type="submission" date="2022-06" db="EMBL/GenBank/DDBJ databases">
        <title>New cyanobacteria of genus Symplocastrum in benthos of Lake Baikal.</title>
        <authorList>
            <person name="Sorokovikova E."/>
            <person name="Tikhonova I."/>
            <person name="Krasnopeev A."/>
            <person name="Evseev P."/>
            <person name="Gladkikh A."/>
            <person name="Belykh O."/>
        </authorList>
    </citation>
    <scope>NUCLEOTIDE SEQUENCE</scope>
    <source>
        <strain evidence="2">BBK-W-15</strain>
    </source>
</reference>
<evidence type="ECO:0000313" key="3">
    <source>
        <dbReference type="Proteomes" id="UP001204953"/>
    </source>
</evidence>
<comment type="caution">
    <text evidence="2">The sequence shown here is derived from an EMBL/GenBank/DDBJ whole genome shotgun (WGS) entry which is preliminary data.</text>
</comment>
<accession>A0AAE3GPG9</accession>
<proteinExistence type="predicted"/>
<dbReference type="EMBL" id="JAMZMM010000049">
    <property type="protein sequence ID" value="MCP2728336.1"/>
    <property type="molecule type" value="Genomic_DNA"/>
</dbReference>
<name>A0AAE3GPG9_9CYAN</name>
<dbReference type="RefSeq" id="WP_254011132.1">
    <property type="nucleotide sequence ID" value="NZ_JAMZMM010000049.1"/>
</dbReference>